<gene>
    <name evidence="12" type="ORF">TRITD_4Av1G257920</name>
</gene>
<dbReference type="PANTHER" id="PTHR45707:SF70">
    <property type="entry name" value="PROTEIN KINASE DOMAIN-CONTAINING PROTEIN"/>
    <property type="match status" value="1"/>
</dbReference>
<feature type="domain" description="Protein kinase" evidence="11">
    <location>
        <begin position="43"/>
        <end position="222"/>
    </location>
</feature>
<reference evidence="12 13" key="1">
    <citation type="submission" date="2017-09" db="EMBL/GenBank/DDBJ databases">
        <authorList>
            <consortium name="International Durum Wheat Genome Sequencing Consortium (IDWGSC)"/>
            <person name="Milanesi L."/>
        </authorList>
    </citation>
    <scope>NUCLEOTIDE SEQUENCE [LARGE SCALE GENOMIC DNA]</scope>
    <source>
        <strain evidence="13">cv. Svevo</strain>
    </source>
</reference>
<dbReference type="EC" id="2.7.11.1" evidence="1"/>
<dbReference type="FunFam" id="1.10.510.10:FF:001023">
    <property type="entry name" value="Os07g0541700 protein"/>
    <property type="match status" value="1"/>
</dbReference>
<accession>A0A9R0SSY8</accession>
<dbReference type="PROSITE" id="PS00108">
    <property type="entry name" value="PROTEIN_KINASE_ST"/>
    <property type="match status" value="1"/>
</dbReference>
<comment type="similarity">
    <text evidence="10">Belongs to the protein kinase superfamily.</text>
</comment>
<dbReference type="Proteomes" id="UP000324705">
    <property type="component" value="Chromosome 4A"/>
</dbReference>
<keyword evidence="6 9" id="KW-0067">ATP-binding</keyword>
<dbReference type="Gramene" id="TRITD4Av1G257920.1">
    <property type="protein sequence ID" value="TRITD4Av1G257920.1"/>
    <property type="gene ID" value="TRITD4Av1G257920"/>
</dbReference>
<keyword evidence="3" id="KW-0808">Transferase</keyword>
<evidence type="ECO:0000256" key="1">
    <source>
        <dbReference type="ARBA" id="ARBA00012513"/>
    </source>
</evidence>
<keyword evidence="13" id="KW-1185">Reference proteome</keyword>
<protein>
    <recommendedName>
        <fullName evidence="1">non-specific serine/threonine protein kinase</fullName>
        <ecNumber evidence="1">2.7.11.1</ecNumber>
    </recommendedName>
</protein>
<dbReference type="GO" id="GO:0005524">
    <property type="term" value="F:ATP binding"/>
    <property type="evidence" value="ECO:0007669"/>
    <property type="project" value="UniProtKB-UniRule"/>
</dbReference>
<dbReference type="PANTHER" id="PTHR45707">
    <property type="entry name" value="C2 CALCIUM/LIPID-BINDING PLANT PHOSPHORIBOSYLTRANSFERASE FAMILY PROTEIN"/>
    <property type="match status" value="1"/>
</dbReference>
<dbReference type="Gene3D" id="1.10.510.10">
    <property type="entry name" value="Transferase(Phosphotransferase) domain 1"/>
    <property type="match status" value="1"/>
</dbReference>
<dbReference type="PROSITE" id="PS50011">
    <property type="entry name" value="PROTEIN_KINASE_DOM"/>
    <property type="match status" value="1"/>
</dbReference>
<keyword evidence="4 9" id="KW-0547">Nucleotide-binding</keyword>
<dbReference type="InterPro" id="IPR017441">
    <property type="entry name" value="Protein_kinase_ATP_BS"/>
</dbReference>
<evidence type="ECO:0000256" key="4">
    <source>
        <dbReference type="ARBA" id="ARBA00022741"/>
    </source>
</evidence>
<evidence type="ECO:0000256" key="5">
    <source>
        <dbReference type="ARBA" id="ARBA00022777"/>
    </source>
</evidence>
<sequence length="222" mass="24837">MSVSPTEMTDSEKLAALEKALLDESAGPIDLPISLLKTITGNFSKAREIGQGSYGVVYKGELPSGGTIAVKKLFPIAGMEDKHFKSEVEVACLVGVKQKHTVRLLGYCSEMQQVMISYHDEFLWANLQQRLLCFEYLPKGCLADYLSDASCGLPWTTRYQIIKGVCEGLHYLHQRRIIHMDLKPRNVLLDDNMTPRIADFSLSCRLSENQSWAISEDMVGTM</sequence>
<evidence type="ECO:0000256" key="3">
    <source>
        <dbReference type="ARBA" id="ARBA00022679"/>
    </source>
</evidence>
<dbReference type="EMBL" id="LT934117">
    <property type="protein sequence ID" value="VAH99652.1"/>
    <property type="molecule type" value="Genomic_DNA"/>
</dbReference>
<dbReference type="GO" id="GO:0004674">
    <property type="term" value="F:protein serine/threonine kinase activity"/>
    <property type="evidence" value="ECO:0007669"/>
    <property type="project" value="UniProtKB-KW"/>
</dbReference>
<evidence type="ECO:0000259" key="11">
    <source>
        <dbReference type="PROSITE" id="PS50011"/>
    </source>
</evidence>
<dbReference type="SUPFAM" id="SSF56112">
    <property type="entry name" value="Protein kinase-like (PK-like)"/>
    <property type="match status" value="1"/>
</dbReference>
<dbReference type="InterPro" id="IPR000719">
    <property type="entry name" value="Prot_kinase_dom"/>
</dbReference>
<comment type="catalytic activity">
    <reaction evidence="8">
        <text>L-seryl-[protein] + ATP = O-phospho-L-seryl-[protein] + ADP + H(+)</text>
        <dbReference type="Rhea" id="RHEA:17989"/>
        <dbReference type="Rhea" id="RHEA-COMP:9863"/>
        <dbReference type="Rhea" id="RHEA-COMP:11604"/>
        <dbReference type="ChEBI" id="CHEBI:15378"/>
        <dbReference type="ChEBI" id="CHEBI:29999"/>
        <dbReference type="ChEBI" id="CHEBI:30616"/>
        <dbReference type="ChEBI" id="CHEBI:83421"/>
        <dbReference type="ChEBI" id="CHEBI:456216"/>
        <dbReference type="EC" id="2.7.11.1"/>
    </reaction>
</comment>
<keyword evidence="5" id="KW-0418">Kinase</keyword>
<dbReference type="SMART" id="SM00220">
    <property type="entry name" value="S_TKc"/>
    <property type="match status" value="1"/>
</dbReference>
<comment type="catalytic activity">
    <reaction evidence="7">
        <text>L-threonyl-[protein] + ATP = O-phospho-L-threonyl-[protein] + ADP + H(+)</text>
        <dbReference type="Rhea" id="RHEA:46608"/>
        <dbReference type="Rhea" id="RHEA-COMP:11060"/>
        <dbReference type="Rhea" id="RHEA-COMP:11605"/>
        <dbReference type="ChEBI" id="CHEBI:15378"/>
        <dbReference type="ChEBI" id="CHEBI:30013"/>
        <dbReference type="ChEBI" id="CHEBI:30616"/>
        <dbReference type="ChEBI" id="CHEBI:61977"/>
        <dbReference type="ChEBI" id="CHEBI:456216"/>
        <dbReference type="EC" id="2.7.11.1"/>
    </reaction>
</comment>
<evidence type="ECO:0000256" key="10">
    <source>
        <dbReference type="RuleBase" id="RU000304"/>
    </source>
</evidence>
<dbReference type="Pfam" id="PF00069">
    <property type="entry name" value="Pkinase"/>
    <property type="match status" value="1"/>
</dbReference>
<dbReference type="InterPro" id="IPR011009">
    <property type="entry name" value="Kinase-like_dom_sf"/>
</dbReference>
<evidence type="ECO:0000256" key="2">
    <source>
        <dbReference type="ARBA" id="ARBA00022527"/>
    </source>
</evidence>
<feature type="binding site" evidence="9">
    <location>
        <position position="72"/>
    </location>
    <ligand>
        <name>ATP</name>
        <dbReference type="ChEBI" id="CHEBI:30616"/>
    </ligand>
</feature>
<dbReference type="Gene3D" id="3.30.200.20">
    <property type="entry name" value="Phosphorylase Kinase, domain 1"/>
    <property type="match status" value="1"/>
</dbReference>
<evidence type="ECO:0000313" key="13">
    <source>
        <dbReference type="Proteomes" id="UP000324705"/>
    </source>
</evidence>
<evidence type="ECO:0000256" key="9">
    <source>
        <dbReference type="PROSITE-ProRule" id="PRU10141"/>
    </source>
</evidence>
<keyword evidence="2 10" id="KW-0723">Serine/threonine-protein kinase</keyword>
<evidence type="ECO:0000256" key="6">
    <source>
        <dbReference type="ARBA" id="ARBA00022840"/>
    </source>
</evidence>
<evidence type="ECO:0000313" key="12">
    <source>
        <dbReference type="EMBL" id="VAH99652.1"/>
    </source>
</evidence>
<dbReference type="AlphaFoldDB" id="A0A9R0SSY8"/>
<evidence type="ECO:0000256" key="7">
    <source>
        <dbReference type="ARBA" id="ARBA00047899"/>
    </source>
</evidence>
<dbReference type="PROSITE" id="PS00107">
    <property type="entry name" value="PROTEIN_KINASE_ATP"/>
    <property type="match status" value="1"/>
</dbReference>
<proteinExistence type="inferred from homology"/>
<evidence type="ECO:0000256" key="8">
    <source>
        <dbReference type="ARBA" id="ARBA00048679"/>
    </source>
</evidence>
<dbReference type="InterPro" id="IPR008271">
    <property type="entry name" value="Ser/Thr_kinase_AS"/>
</dbReference>
<name>A0A9R0SSY8_TRITD</name>
<organism evidence="12 13">
    <name type="scientific">Triticum turgidum subsp. durum</name>
    <name type="common">Durum wheat</name>
    <name type="synonym">Triticum durum</name>
    <dbReference type="NCBI Taxonomy" id="4567"/>
    <lineage>
        <taxon>Eukaryota</taxon>
        <taxon>Viridiplantae</taxon>
        <taxon>Streptophyta</taxon>
        <taxon>Embryophyta</taxon>
        <taxon>Tracheophyta</taxon>
        <taxon>Spermatophyta</taxon>
        <taxon>Magnoliopsida</taxon>
        <taxon>Liliopsida</taxon>
        <taxon>Poales</taxon>
        <taxon>Poaceae</taxon>
        <taxon>BOP clade</taxon>
        <taxon>Pooideae</taxon>
        <taxon>Triticodae</taxon>
        <taxon>Triticeae</taxon>
        <taxon>Triticinae</taxon>
        <taxon>Triticum</taxon>
    </lineage>
</organism>